<dbReference type="Gene3D" id="3.40.630.30">
    <property type="match status" value="1"/>
</dbReference>
<dbReference type="PROSITE" id="PS51186">
    <property type="entry name" value="GNAT"/>
    <property type="match status" value="1"/>
</dbReference>
<dbReference type="SUPFAM" id="SSF55729">
    <property type="entry name" value="Acyl-CoA N-acyltransferases (Nat)"/>
    <property type="match status" value="1"/>
</dbReference>
<accession>A0ABY6EFX7</accession>
<dbReference type="InterPro" id="IPR000182">
    <property type="entry name" value="GNAT_dom"/>
</dbReference>
<feature type="domain" description="N-acetyltransferase" evidence="1">
    <location>
        <begin position="1"/>
        <end position="117"/>
    </location>
</feature>
<dbReference type="InterPro" id="IPR016181">
    <property type="entry name" value="Acyl_CoA_acyltransferase"/>
</dbReference>
<dbReference type="Proteomes" id="UP001061298">
    <property type="component" value="Plasmid punmamed2"/>
</dbReference>
<reference evidence="2" key="1">
    <citation type="submission" date="2022-10" db="EMBL/GenBank/DDBJ databases">
        <authorList>
            <person name="Mo P."/>
        </authorList>
    </citation>
    <scope>NUCLEOTIDE SEQUENCE</scope>
    <source>
        <strain evidence="2">HUAS 13-4</strain>
        <plasmid evidence="2">punmamed2</plasmid>
    </source>
</reference>
<keyword evidence="3" id="KW-1185">Reference proteome</keyword>
<sequence>MLADYLTKELDRTGHMVPGLAVAGFLWTAIVKVGGQPPGFVSIDGKRYSIEVIYVTPEHRGHGVATMILVGVARACPQQLALKAPLSPGGEALGARLGLPSVESTPEEIREMQETIQHAEIPWPTSAGRRGSCRRSS</sequence>
<evidence type="ECO:0000259" key="1">
    <source>
        <dbReference type="PROSITE" id="PS51186"/>
    </source>
</evidence>
<gene>
    <name evidence="2" type="ORF">N8I84_42290</name>
</gene>
<evidence type="ECO:0000313" key="3">
    <source>
        <dbReference type="Proteomes" id="UP001061298"/>
    </source>
</evidence>
<name>A0ABY6EFX7_9ACTN</name>
<evidence type="ECO:0000313" key="2">
    <source>
        <dbReference type="EMBL" id="UXY25052.1"/>
    </source>
</evidence>
<organism evidence="2 3">
    <name type="scientific">Streptomyces cynarae</name>
    <dbReference type="NCBI Taxonomy" id="2981134"/>
    <lineage>
        <taxon>Bacteria</taxon>
        <taxon>Bacillati</taxon>
        <taxon>Actinomycetota</taxon>
        <taxon>Actinomycetes</taxon>
        <taxon>Kitasatosporales</taxon>
        <taxon>Streptomycetaceae</taxon>
        <taxon>Streptomyces</taxon>
    </lineage>
</organism>
<geneLocation type="plasmid" evidence="2 3">
    <name>punmamed2</name>
</geneLocation>
<protein>
    <submittedName>
        <fullName evidence="2">GNAT family N-acetyltransferase</fullName>
    </submittedName>
</protein>
<keyword evidence="2" id="KW-0614">Plasmid</keyword>
<dbReference type="Pfam" id="PF00583">
    <property type="entry name" value="Acetyltransf_1"/>
    <property type="match status" value="1"/>
</dbReference>
<proteinExistence type="predicted"/>
<dbReference type="CDD" id="cd04301">
    <property type="entry name" value="NAT_SF"/>
    <property type="match status" value="1"/>
</dbReference>
<dbReference type="EMBL" id="CP106794">
    <property type="protein sequence ID" value="UXY25052.1"/>
    <property type="molecule type" value="Genomic_DNA"/>
</dbReference>